<evidence type="ECO:0000313" key="7">
    <source>
        <dbReference type="Proteomes" id="UP000681343"/>
    </source>
</evidence>
<keyword evidence="7" id="KW-1185">Reference proteome</keyword>
<gene>
    <name evidence="6" type="primary">ywbI</name>
    <name evidence="6" type="ORF">MM35RIKEN_03450</name>
</gene>
<feature type="domain" description="HTH lysR-type" evidence="5">
    <location>
        <begin position="1"/>
        <end position="58"/>
    </location>
</feature>
<dbReference type="PANTHER" id="PTHR30419">
    <property type="entry name" value="HTH-TYPE TRANSCRIPTIONAL REGULATOR YBHD"/>
    <property type="match status" value="1"/>
</dbReference>
<keyword evidence="4" id="KW-0804">Transcription</keyword>
<dbReference type="PANTHER" id="PTHR30419:SF8">
    <property type="entry name" value="NITROGEN ASSIMILATION TRANSCRIPTIONAL ACTIVATOR-RELATED"/>
    <property type="match status" value="1"/>
</dbReference>
<dbReference type="InterPro" id="IPR050950">
    <property type="entry name" value="HTH-type_LysR_regulators"/>
</dbReference>
<dbReference type="FunFam" id="1.10.10.10:FF:000001">
    <property type="entry name" value="LysR family transcriptional regulator"/>
    <property type="match status" value="1"/>
</dbReference>
<dbReference type="GO" id="GO:0005829">
    <property type="term" value="C:cytosol"/>
    <property type="evidence" value="ECO:0007669"/>
    <property type="project" value="TreeGrafter"/>
</dbReference>
<keyword evidence="3" id="KW-0238">DNA-binding</keyword>
<dbReference type="RefSeq" id="WP_212818721.1">
    <property type="nucleotide sequence ID" value="NZ_AP023415.1"/>
</dbReference>
<dbReference type="InterPro" id="IPR000847">
    <property type="entry name" value="LysR_HTH_N"/>
</dbReference>
<dbReference type="PROSITE" id="PS50931">
    <property type="entry name" value="HTH_LYSR"/>
    <property type="match status" value="1"/>
</dbReference>
<protein>
    <submittedName>
        <fullName evidence="6">Putative HTH-type transcriptional regulator YwbI</fullName>
    </submittedName>
</protein>
<evidence type="ECO:0000256" key="1">
    <source>
        <dbReference type="ARBA" id="ARBA00009437"/>
    </source>
</evidence>
<dbReference type="InterPro" id="IPR036390">
    <property type="entry name" value="WH_DNA-bd_sf"/>
</dbReference>
<dbReference type="Pfam" id="PF00126">
    <property type="entry name" value="HTH_1"/>
    <property type="match status" value="1"/>
</dbReference>
<dbReference type="Gene3D" id="3.40.190.290">
    <property type="match status" value="1"/>
</dbReference>
<keyword evidence="2" id="KW-0805">Transcription regulation</keyword>
<reference evidence="6" key="1">
    <citation type="submission" date="2020-09" db="EMBL/GenBank/DDBJ databases">
        <title>New species isolated from human feces.</title>
        <authorList>
            <person name="Kitahara M."/>
            <person name="Shigeno Y."/>
            <person name="Shime M."/>
            <person name="Matsumoto Y."/>
            <person name="Nakamura S."/>
            <person name="Motooka D."/>
            <person name="Fukuoka S."/>
            <person name="Nishikawa H."/>
            <person name="Benno Y."/>
        </authorList>
    </citation>
    <scope>NUCLEOTIDE SEQUENCE</scope>
    <source>
        <strain evidence="6">MM35</strain>
    </source>
</reference>
<organism evidence="6 7">
    <name type="scientific">Vescimonas fastidiosa</name>
    <dbReference type="NCBI Taxonomy" id="2714353"/>
    <lineage>
        <taxon>Bacteria</taxon>
        <taxon>Bacillati</taxon>
        <taxon>Bacillota</taxon>
        <taxon>Clostridia</taxon>
        <taxon>Eubacteriales</taxon>
        <taxon>Oscillospiraceae</taxon>
        <taxon>Vescimonas</taxon>
    </lineage>
</organism>
<dbReference type="Proteomes" id="UP000681343">
    <property type="component" value="Chromosome"/>
</dbReference>
<dbReference type="PRINTS" id="PR00039">
    <property type="entry name" value="HTHLYSR"/>
</dbReference>
<dbReference type="KEGG" id="vfa:MM35RIKEN_03450"/>
<evidence type="ECO:0000256" key="4">
    <source>
        <dbReference type="ARBA" id="ARBA00023163"/>
    </source>
</evidence>
<name>A0A810Q084_9FIRM</name>
<evidence type="ECO:0000313" key="6">
    <source>
        <dbReference type="EMBL" id="BCK78153.1"/>
    </source>
</evidence>
<dbReference type="SUPFAM" id="SSF53850">
    <property type="entry name" value="Periplasmic binding protein-like II"/>
    <property type="match status" value="1"/>
</dbReference>
<dbReference type="InterPro" id="IPR036388">
    <property type="entry name" value="WH-like_DNA-bd_sf"/>
</dbReference>
<sequence length="290" mass="32866">MTLHQLQYFAEIVRQRSFTRAARQLHISQPALSKSVRLLEQEFEAEFIDRNAKDFALTDSGALFYEYAQKLLAFTDAQTREIRQRIQSAADTLHIGIPPTSGSIYYHTLISQFQATYPDIVLQITEVPSRRILSLLDEGQLDLGVVLEPISREAYVTRPVVRSEIVAVVSRDHPLAGCGTISLSRLRDEPLLMISQDFMFSGVVESLCRQAGFAPQVAFESSQWDLLYEMALDGRGVAFFPKALMDKHPRSESVCLHLQDPAAPWILSVAYRKERFLSTPMQLFLELCKP</sequence>
<evidence type="ECO:0000256" key="3">
    <source>
        <dbReference type="ARBA" id="ARBA00023125"/>
    </source>
</evidence>
<proteinExistence type="inferred from homology"/>
<evidence type="ECO:0000259" key="5">
    <source>
        <dbReference type="PROSITE" id="PS50931"/>
    </source>
</evidence>
<accession>A0A810Q084</accession>
<dbReference type="InterPro" id="IPR005119">
    <property type="entry name" value="LysR_subst-bd"/>
</dbReference>
<dbReference type="GO" id="GO:0003700">
    <property type="term" value="F:DNA-binding transcription factor activity"/>
    <property type="evidence" value="ECO:0007669"/>
    <property type="project" value="InterPro"/>
</dbReference>
<dbReference type="Gene3D" id="1.10.10.10">
    <property type="entry name" value="Winged helix-like DNA-binding domain superfamily/Winged helix DNA-binding domain"/>
    <property type="match status" value="1"/>
</dbReference>
<evidence type="ECO:0000256" key="2">
    <source>
        <dbReference type="ARBA" id="ARBA00023015"/>
    </source>
</evidence>
<comment type="similarity">
    <text evidence="1">Belongs to the LysR transcriptional regulatory family.</text>
</comment>
<dbReference type="GO" id="GO:0003677">
    <property type="term" value="F:DNA binding"/>
    <property type="evidence" value="ECO:0007669"/>
    <property type="project" value="UniProtKB-KW"/>
</dbReference>
<dbReference type="Pfam" id="PF03466">
    <property type="entry name" value="LysR_substrate"/>
    <property type="match status" value="1"/>
</dbReference>
<dbReference type="EMBL" id="AP023415">
    <property type="protein sequence ID" value="BCK78153.1"/>
    <property type="molecule type" value="Genomic_DNA"/>
</dbReference>
<dbReference type="SUPFAM" id="SSF46785">
    <property type="entry name" value="Winged helix' DNA-binding domain"/>
    <property type="match status" value="1"/>
</dbReference>
<dbReference type="AlphaFoldDB" id="A0A810Q084"/>